<dbReference type="InterPro" id="IPR014146">
    <property type="entry name" value="LigD_ligase_dom"/>
</dbReference>
<dbReference type="InterPro" id="IPR012309">
    <property type="entry name" value="DNA_ligase_ATP-dep_C"/>
</dbReference>
<sequence length="353" mass="39807">MTKRPRKRSKPLLIDDNLPLQSRPVRRRDPKQPELPFDLMPERVEPCLATLRASPPHGPDWSYEIKWDGYRLAVHVEPSGVRVITRGGKDWTHRFPGIAEAAKALDRTMILDGEAVILDEQGRSDFGLLQRSLGASGRNGGKLPSRDSILYAFDLLYLDGHDLRKLDYEDRRELLEEVLDGQDGAIRLSEEFDADPDALLQHACQLGLEGIIAKHRRRPYRSGRQGDWLKIKCIQSDSFIVVGYEPSTALAGAIGSLLLAAYSGDDLVYVGSVGTGFKHDQARDLKVTLDKLRWKAKKPPVDYDGSRKAVWVQPTLITEIEYRAWTGDGKLRHASYKGLRDVQDNAEIYQLDD</sequence>
<gene>
    <name evidence="7" type="primary">ligD</name>
    <name evidence="7" type="ORF">M0654_03845</name>
</gene>
<reference evidence="7 8" key="1">
    <citation type="submission" date="2022-04" db="EMBL/GenBank/DDBJ databases">
        <title>Rhizobium coralii sp. nov., isolated from coral Turbinaria peltata.</title>
        <authorList>
            <person name="Sun H."/>
        </authorList>
    </citation>
    <scope>NUCLEOTIDE SEQUENCE [LARGE SCALE GENOMIC DNA]</scope>
    <source>
        <strain evidence="7 8">NTR19</strain>
    </source>
</reference>
<dbReference type="Pfam" id="PF01068">
    <property type="entry name" value="DNA_ligase_A_M"/>
    <property type="match status" value="1"/>
</dbReference>
<dbReference type="InterPro" id="IPR012310">
    <property type="entry name" value="DNA_ligase_ATP-dep_cent"/>
</dbReference>
<protein>
    <recommendedName>
        <fullName evidence="2">DNA ligase (ATP)</fullName>
        <ecNumber evidence="2">6.5.1.1</ecNumber>
    </recommendedName>
</protein>
<name>A0ABT0IMK7_9HYPH</name>
<keyword evidence="8" id="KW-1185">Reference proteome</keyword>
<dbReference type="CDD" id="cd07906">
    <property type="entry name" value="Adenylation_DNA_ligase_LigD_LigC"/>
    <property type="match status" value="1"/>
</dbReference>
<dbReference type="NCBIfam" id="TIGR02779">
    <property type="entry name" value="NHEJ_ligase_lig"/>
    <property type="match status" value="1"/>
</dbReference>
<dbReference type="RefSeq" id="WP_248681922.1">
    <property type="nucleotide sequence ID" value="NZ_JALPRY010000004.1"/>
</dbReference>
<proteinExistence type="inferred from homology"/>
<organism evidence="7 8">
    <name type="scientific">Neorhizobium turbinariae</name>
    <dbReference type="NCBI Taxonomy" id="2937795"/>
    <lineage>
        <taxon>Bacteria</taxon>
        <taxon>Pseudomonadati</taxon>
        <taxon>Pseudomonadota</taxon>
        <taxon>Alphaproteobacteria</taxon>
        <taxon>Hyphomicrobiales</taxon>
        <taxon>Rhizobiaceae</taxon>
        <taxon>Rhizobium/Agrobacterium group</taxon>
        <taxon>Neorhizobium</taxon>
    </lineage>
</organism>
<feature type="compositionally biased region" description="Basic residues" evidence="5">
    <location>
        <begin position="1"/>
        <end position="10"/>
    </location>
</feature>
<comment type="similarity">
    <text evidence="1">Belongs to the ATP-dependent DNA ligase family.</text>
</comment>
<dbReference type="InterPro" id="IPR050191">
    <property type="entry name" value="ATP-dep_DNA_ligase"/>
</dbReference>
<evidence type="ECO:0000313" key="8">
    <source>
        <dbReference type="Proteomes" id="UP001202827"/>
    </source>
</evidence>
<accession>A0ABT0IMK7</accession>
<evidence type="ECO:0000256" key="1">
    <source>
        <dbReference type="ARBA" id="ARBA00007572"/>
    </source>
</evidence>
<dbReference type="Gene3D" id="3.30.470.30">
    <property type="entry name" value="DNA ligase/mRNA capping enzyme"/>
    <property type="match status" value="1"/>
</dbReference>
<evidence type="ECO:0000256" key="4">
    <source>
        <dbReference type="ARBA" id="ARBA00034003"/>
    </source>
</evidence>
<dbReference type="InterPro" id="IPR012340">
    <property type="entry name" value="NA-bd_OB-fold"/>
</dbReference>
<dbReference type="EMBL" id="JALPRY010000004">
    <property type="protein sequence ID" value="MCK8779112.1"/>
    <property type="molecule type" value="Genomic_DNA"/>
</dbReference>
<dbReference type="GO" id="GO:0016874">
    <property type="term" value="F:ligase activity"/>
    <property type="evidence" value="ECO:0007669"/>
    <property type="project" value="UniProtKB-KW"/>
</dbReference>
<dbReference type="Gene3D" id="3.30.1490.70">
    <property type="match status" value="1"/>
</dbReference>
<evidence type="ECO:0000256" key="3">
    <source>
        <dbReference type="ARBA" id="ARBA00022598"/>
    </source>
</evidence>
<comment type="catalytic activity">
    <reaction evidence="4">
        <text>ATP + (deoxyribonucleotide)n-3'-hydroxyl + 5'-phospho-(deoxyribonucleotide)m = (deoxyribonucleotide)n+m + AMP + diphosphate.</text>
        <dbReference type="EC" id="6.5.1.1"/>
    </reaction>
</comment>
<evidence type="ECO:0000256" key="2">
    <source>
        <dbReference type="ARBA" id="ARBA00012727"/>
    </source>
</evidence>
<dbReference type="SUPFAM" id="SSF56091">
    <property type="entry name" value="DNA ligase/mRNA capping enzyme, catalytic domain"/>
    <property type="match status" value="1"/>
</dbReference>
<dbReference type="PROSITE" id="PS50160">
    <property type="entry name" value="DNA_LIGASE_A3"/>
    <property type="match status" value="1"/>
</dbReference>
<dbReference type="PANTHER" id="PTHR45674">
    <property type="entry name" value="DNA LIGASE 1/3 FAMILY MEMBER"/>
    <property type="match status" value="1"/>
</dbReference>
<feature type="region of interest" description="Disordered" evidence="5">
    <location>
        <begin position="1"/>
        <end position="37"/>
    </location>
</feature>
<evidence type="ECO:0000259" key="6">
    <source>
        <dbReference type="PROSITE" id="PS50160"/>
    </source>
</evidence>
<evidence type="ECO:0000256" key="5">
    <source>
        <dbReference type="SAM" id="MobiDB-lite"/>
    </source>
</evidence>
<evidence type="ECO:0000313" key="7">
    <source>
        <dbReference type="EMBL" id="MCK8779112.1"/>
    </source>
</evidence>
<dbReference type="PANTHER" id="PTHR45674:SF4">
    <property type="entry name" value="DNA LIGASE 1"/>
    <property type="match status" value="1"/>
</dbReference>
<keyword evidence="3 7" id="KW-0436">Ligase</keyword>
<dbReference type="SUPFAM" id="SSF50249">
    <property type="entry name" value="Nucleic acid-binding proteins"/>
    <property type="match status" value="1"/>
</dbReference>
<dbReference type="Gene3D" id="2.40.50.140">
    <property type="entry name" value="Nucleic acid-binding proteins"/>
    <property type="match status" value="1"/>
</dbReference>
<dbReference type="CDD" id="cd07971">
    <property type="entry name" value="OBF_DNA_ligase_LigD"/>
    <property type="match status" value="1"/>
</dbReference>
<dbReference type="EC" id="6.5.1.1" evidence="2"/>
<comment type="caution">
    <text evidence="7">The sequence shown here is derived from an EMBL/GenBank/DDBJ whole genome shotgun (WGS) entry which is preliminary data.</text>
</comment>
<dbReference type="Pfam" id="PF04679">
    <property type="entry name" value="DNA_ligase_A_C"/>
    <property type="match status" value="1"/>
</dbReference>
<feature type="domain" description="ATP-dependent DNA ligase family profile" evidence="6">
    <location>
        <begin position="150"/>
        <end position="274"/>
    </location>
</feature>
<dbReference type="Proteomes" id="UP001202827">
    <property type="component" value="Unassembled WGS sequence"/>
</dbReference>